<name>A0A0F7KS63_9SPHN</name>
<dbReference type="OrthoDB" id="653763at2"/>
<dbReference type="Pfam" id="PF05684">
    <property type="entry name" value="DUF819"/>
    <property type="match status" value="1"/>
</dbReference>
<accession>A0A0F7KS63</accession>
<organism evidence="1 2">
    <name type="scientific">Croceibacterium atlanticum</name>
    <dbReference type="NCBI Taxonomy" id="1267766"/>
    <lineage>
        <taxon>Bacteria</taxon>
        <taxon>Pseudomonadati</taxon>
        <taxon>Pseudomonadota</taxon>
        <taxon>Alphaproteobacteria</taxon>
        <taxon>Sphingomonadales</taxon>
        <taxon>Erythrobacteraceae</taxon>
        <taxon>Croceibacterium</taxon>
    </lineage>
</organism>
<dbReference type="InterPro" id="IPR008537">
    <property type="entry name" value="DUF819"/>
</dbReference>
<dbReference type="KEGG" id="aay:WYH_00913"/>
<sequence>MTGTGFQPVLVIWAFITVVALTFAIDQSRAGKFIPGPLALMFVPLALTNFGVLPTEAPIYDAIIDISVPMGVAMLLLRADIAEIIRNGGPMLGLFFIGILGSTLGMAVAFLLFDFGSGEAALGATMYAFMTGSTVNVIAVAQAVQMDPTEFSALFASSVIVSPAYLALIVFLMRAPFVSTFVRCRAGSSYGHSSVSKDAGSQADRSDAAKTAPMIGAPLGQLVAIGYALGVYLAVGYSMEAIGYGHLTILAVTVVAILVGNLARPFRRIVRGDREMGMVFLYLFICALAAQIDLTVLGAMAGKIILFWVMALAVHLGSMLVAGRFLRVDPHLLLLASHAGIGGPSSTAAIAGFQGRDDLVTPSILCALSGILIGTFLGVGWYGIVS</sequence>
<dbReference type="AlphaFoldDB" id="A0A0F7KS63"/>
<protein>
    <submittedName>
        <fullName evidence="1">Uncharacterized protein</fullName>
    </submittedName>
</protein>
<keyword evidence="2" id="KW-1185">Reference proteome</keyword>
<dbReference type="PATRIC" id="fig|1267766.3.peg.918"/>
<dbReference type="EMBL" id="CP011452">
    <property type="protein sequence ID" value="AKH41961.1"/>
    <property type="molecule type" value="Genomic_DNA"/>
</dbReference>
<evidence type="ECO:0000313" key="2">
    <source>
        <dbReference type="Proteomes" id="UP000034392"/>
    </source>
</evidence>
<dbReference type="RefSeq" id="WP_046902882.1">
    <property type="nucleotide sequence ID" value="NZ_CP011452.2"/>
</dbReference>
<dbReference type="PANTHER" id="PTHR34289">
    <property type="entry name" value="PROTEIN, PUTATIVE (DUF819)-RELATED"/>
    <property type="match status" value="1"/>
</dbReference>
<evidence type="ECO:0000313" key="1">
    <source>
        <dbReference type="EMBL" id="AKH41961.1"/>
    </source>
</evidence>
<dbReference type="Proteomes" id="UP000034392">
    <property type="component" value="Chromosome"/>
</dbReference>
<reference evidence="1" key="1">
    <citation type="submission" date="2015-05" db="EMBL/GenBank/DDBJ databases">
        <title>The complete genome of Altererythrobacter atlanticus strain 26DY36.</title>
        <authorList>
            <person name="Wu Y.-H."/>
            <person name="Cheng H."/>
            <person name="Wu X.-W."/>
        </authorList>
    </citation>
    <scope>NUCLEOTIDE SEQUENCE [LARGE SCALE GENOMIC DNA]</scope>
    <source>
        <strain evidence="1">26DY36</strain>
    </source>
</reference>
<dbReference type="STRING" id="1267766.WYH_00913"/>
<proteinExistence type="predicted"/>
<dbReference type="PANTHER" id="PTHR34289:SF8">
    <property type="entry name" value="DUF819 DOMAIN-CONTAINING PROTEIN"/>
    <property type="match status" value="1"/>
</dbReference>
<gene>
    <name evidence="1" type="ORF">WYH_00913</name>
</gene>